<proteinExistence type="predicted"/>
<keyword evidence="2" id="KW-1185">Reference proteome</keyword>
<dbReference type="EMBL" id="JAPTYD010000018">
    <property type="protein sequence ID" value="MCZ0962526.1"/>
    <property type="molecule type" value="Genomic_DNA"/>
</dbReference>
<protein>
    <submittedName>
        <fullName evidence="1">Uncharacterized protein</fullName>
    </submittedName>
</protein>
<evidence type="ECO:0000313" key="2">
    <source>
        <dbReference type="Proteomes" id="UP001149822"/>
    </source>
</evidence>
<dbReference type="RefSeq" id="WP_268942563.1">
    <property type="nucleotide sequence ID" value="NZ_JAPTYD010000018.1"/>
</dbReference>
<reference evidence="1" key="1">
    <citation type="submission" date="2022-12" db="EMBL/GenBank/DDBJ databases">
        <title>Paracoccus sp. EF6 isolated from a lake water.</title>
        <authorList>
            <person name="Liu H."/>
        </authorList>
    </citation>
    <scope>NUCLEOTIDE SEQUENCE</scope>
    <source>
        <strain evidence="1">EF6</strain>
    </source>
</reference>
<name>A0ABT4J5X6_9RHOB</name>
<organism evidence="1 2">
    <name type="scientific">Paracoccus benzoatiresistens</name>
    <dbReference type="NCBI Taxonomy" id="2997341"/>
    <lineage>
        <taxon>Bacteria</taxon>
        <taxon>Pseudomonadati</taxon>
        <taxon>Pseudomonadota</taxon>
        <taxon>Alphaproteobacteria</taxon>
        <taxon>Rhodobacterales</taxon>
        <taxon>Paracoccaceae</taxon>
        <taxon>Paracoccus</taxon>
    </lineage>
</organism>
<comment type="caution">
    <text evidence="1">The sequence shown here is derived from an EMBL/GenBank/DDBJ whole genome shotgun (WGS) entry which is preliminary data.</text>
</comment>
<gene>
    <name evidence="1" type="ORF">OU682_12945</name>
</gene>
<accession>A0ABT4J5X6</accession>
<sequence length="109" mass="11608">MMMDFLLRQNATSTFDLSELYPDATDFHITTSDGDKASATIKDGVLTVAPGALGHADFVLTFKDATGNTLTDHFRAIVAGENAYSIIAVPDTQSYTSTSDPRSGPCSAR</sequence>
<evidence type="ECO:0000313" key="1">
    <source>
        <dbReference type="EMBL" id="MCZ0962526.1"/>
    </source>
</evidence>
<dbReference type="Proteomes" id="UP001149822">
    <property type="component" value="Unassembled WGS sequence"/>
</dbReference>